<evidence type="ECO:0000256" key="8">
    <source>
        <dbReference type="ARBA" id="ARBA00022989"/>
    </source>
</evidence>
<evidence type="ECO:0000256" key="9">
    <source>
        <dbReference type="ARBA" id="ARBA00023136"/>
    </source>
</evidence>
<accession>A0A9P7G5C6</accession>
<feature type="transmembrane region" description="Helical" evidence="12">
    <location>
        <begin position="118"/>
        <end position="143"/>
    </location>
</feature>
<reference evidence="13" key="2">
    <citation type="submission" date="2021-10" db="EMBL/GenBank/DDBJ databases">
        <title>Phylogenomics reveals ancestral predisposition of the termite-cultivated fungus Termitomyces towards a domesticated lifestyle.</title>
        <authorList>
            <person name="Auxier B."/>
            <person name="Grum-Grzhimaylo A."/>
            <person name="Cardenas M.E."/>
            <person name="Lodge J.D."/>
            <person name="Laessoe T."/>
            <person name="Pedersen O."/>
            <person name="Smith M.E."/>
            <person name="Kuyper T.W."/>
            <person name="Franco-Molano E.A."/>
            <person name="Baroni T.J."/>
            <person name="Aanen D.K."/>
        </authorList>
    </citation>
    <scope>NUCLEOTIDE SEQUENCE</scope>
    <source>
        <strain evidence="13">AP01</strain>
        <tissue evidence="13">Mycelium</tissue>
    </source>
</reference>
<feature type="transmembrane region" description="Helical" evidence="12">
    <location>
        <begin position="257"/>
        <end position="277"/>
    </location>
</feature>
<feature type="transmembrane region" description="Helical" evidence="12">
    <location>
        <begin position="235"/>
        <end position="251"/>
    </location>
</feature>
<dbReference type="EMBL" id="JABCKV010000080">
    <property type="protein sequence ID" value="KAG5644169.1"/>
    <property type="molecule type" value="Genomic_DNA"/>
</dbReference>
<keyword evidence="8 12" id="KW-1133">Transmembrane helix</keyword>
<comment type="function">
    <text evidence="10">Mannosyltransferase that operates in the biosynthetic pathway of dolichol-linked oligosaccharides, the glycan precursors employed in protein asparagine (N)-glycosylation. The assembly of dolichol-linked oligosaccharides begins on the cytosolic side of the endoplasmic reticulum membrane and finishes in its lumen. The sequential addition of sugars to dolichol pyrophosphate produces dolichol-linked oligosaccharides containing fourteen sugars, including two GlcNAcs, nine mannoses and three glucoses. Once assembled, the oligosaccharide is transferred from the lipid to nascent proteins by oligosaccharyltransferases. In the lumen of the endoplasmic reticulum, adds the eighth mannose residue in an alpha-1,6 linkage onto Man(7)GlcNAc(2)-PP-dolichol to produce Man(8)GlcNAc(2)-PP-dolichol.</text>
</comment>
<reference evidence="13" key="1">
    <citation type="submission" date="2020-07" db="EMBL/GenBank/DDBJ databases">
        <authorList>
            <person name="Nieuwenhuis M."/>
            <person name="Van De Peppel L.J.J."/>
        </authorList>
    </citation>
    <scope>NUCLEOTIDE SEQUENCE</scope>
    <source>
        <strain evidence="13">AP01</strain>
        <tissue evidence="13">Mycelium</tissue>
    </source>
</reference>
<feature type="transmembrane region" description="Helical" evidence="12">
    <location>
        <begin position="208"/>
        <end position="228"/>
    </location>
</feature>
<keyword evidence="6 12" id="KW-0812">Transmembrane</keyword>
<comment type="catalytic activity">
    <reaction evidence="11">
        <text>an alpha-D-Man-(1-&gt;2)-alpha-D-Man-(1-&gt;2)-alpha-D-Man-(1-&gt;3)-[alpha-D-Man-(1-&gt;2)-alpha-D-Man-(1-&gt;3)-alpha-D-Man-(1-&gt;6)]-beta-D-Man-(1-&gt;4)-beta-D-GlcNAc-(1-&gt;4)-alpha-D-GlcNAc-diphospho-di-trans,poly-cis-dolichol + a di-trans,poly-cis-dolichyl beta-D-mannosyl phosphate = an alpha-D-Man-(1-&gt;2)-alpha-D-Man-(1-&gt;2)-alpha-D-Man-(1-&gt;3)-[alpha-D-Man-(1-&gt;2)-alpha-D-Man-(1-&gt;3)-[alpha-D-Man-(1-&gt;6)]-alpha-D-Man-(1-&gt;6)]-beta-D-Man-(1-&gt;4)-beta-D-GlcNAc-(1-&gt;4)-alpha-D-GlcNAc-diphospho-di-trans,poly-cis-dolichol + a di-trans,poly-cis-dolichyl phosphate + H(+)</text>
        <dbReference type="Rhea" id="RHEA:29535"/>
        <dbReference type="Rhea" id="RHEA-COMP:19498"/>
        <dbReference type="Rhea" id="RHEA-COMP:19501"/>
        <dbReference type="Rhea" id="RHEA-COMP:19518"/>
        <dbReference type="Rhea" id="RHEA-COMP:19519"/>
        <dbReference type="ChEBI" id="CHEBI:15378"/>
        <dbReference type="ChEBI" id="CHEBI:57683"/>
        <dbReference type="ChEBI" id="CHEBI:58211"/>
        <dbReference type="ChEBI" id="CHEBI:132517"/>
        <dbReference type="ChEBI" id="CHEBI:132519"/>
        <dbReference type="EC" id="2.4.1.260"/>
    </reaction>
    <physiologicalReaction direction="left-to-right" evidence="11">
        <dbReference type="Rhea" id="RHEA:29536"/>
    </physiologicalReaction>
</comment>
<dbReference type="PANTHER" id="PTHR22760:SF1">
    <property type="entry name" value="DOL-P-MAN:MAN(7)GLCNAC(2)-PP-DOL ALPHA-1,6-MANNOSYLTRANSFERASE"/>
    <property type="match status" value="1"/>
</dbReference>
<comment type="subcellular location">
    <subcellularLocation>
        <location evidence="1 12">Endoplasmic reticulum membrane</location>
        <topology evidence="1 12">Multi-pass membrane protein</topology>
    </subcellularLocation>
</comment>
<evidence type="ECO:0000256" key="11">
    <source>
        <dbReference type="ARBA" id="ARBA00048899"/>
    </source>
</evidence>
<evidence type="ECO:0000256" key="5">
    <source>
        <dbReference type="ARBA" id="ARBA00022679"/>
    </source>
</evidence>
<comment type="caution">
    <text evidence="13">The sequence shown here is derived from an EMBL/GenBank/DDBJ whole genome shotgun (WGS) entry which is preliminary data.</text>
</comment>
<evidence type="ECO:0000313" key="14">
    <source>
        <dbReference type="Proteomes" id="UP000775547"/>
    </source>
</evidence>
<name>A0A9P7G5C6_9AGAR</name>
<keyword evidence="7 12" id="KW-0256">Endoplasmic reticulum</keyword>
<proteinExistence type="inferred from homology"/>
<evidence type="ECO:0000256" key="6">
    <source>
        <dbReference type="ARBA" id="ARBA00022692"/>
    </source>
</evidence>
<comment type="similarity">
    <text evidence="3 12">Belongs to the glycosyltransferase 22 family.</text>
</comment>
<organism evidence="13 14">
    <name type="scientific">Asterophora parasitica</name>
    <dbReference type="NCBI Taxonomy" id="117018"/>
    <lineage>
        <taxon>Eukaryota</taxon>
        <taxon>Fungi</taxon>
        <taxon>Dikarya</taxon>
        <taxon>Basidiomycota</taxon>
        <taxon>Agaricomycotina</taxon>
        <taxon>Agaricomycetes</taxon>
        <taxon>Agaricomycetidae</taxon>
        <taxon>Agaricales</taxon>
        <taxon>Tricholomatineae</taxon>
        <taxon>Lyophyllaceae</taxon>
        <taxon>Asterophora</taxon>
    </lineage>
</organism>
<keyword evidence="5" id="KW-0808">Transferase</keyword>
<evidence type="ECO:0000256" key="1">
    <source>
        <dbReference type="ARBA" id="ARBA00004477"/>
    </source>
</evidence>
<protein>
    <recommendedName>
        <fullName evidence="12">Mannosyltransferase</fullName>
        <ecNumber evidence="12">2.4.1.-</ecNumber>
    </recommendedName>
</protein>
<evidence type="ECO:0000256" key="10">
    <source>
        <dbReference type="ARBA" id="ARBA00044721"/>
    </source>
</evidence>
<dbReference type="Proteomes" id="UP000775547">
    <property type="component" value="Unassembled WGS sequence"/>
</dbReference>
<evidence type="ECO:0000313" key="13">
    <source>
        <dbReference type="EMBL" id="KAG5644169.1"/>
    </source>
</evidence>
<dbReference type="InterPro" id="IPR029066">
    <property type="entry name" value="PLP-binding_barrel"/>
</dbReference>
<keyword evidence="14" id="KW-1185">Reference proteome</keyword>
<evidence type="ECO:0000256" key="3">
    <source>
        <dbReference type="ARBA" id="ARBA00007063"/>
    </source>
</evidence>
<gene>
    <name evidence="13" type="ORF">DXG03_009010</name>
</gene>
<dbReference type="Gene3D" id="3.20.20.10">
    <property type="entry name" value="Alanine racemase"/>
    <property type="match status" value="1"/>
</dbReference>
<dbReference type="SUPFAM" id="SSF51419">
    <property type="entry name" value="PLP-binding barrel"/>
    <property type="match status" value="1"/>
</dbReference>
<dbReference type="OrthoDB" id="19039at2759"/>
<dbReference type="AlphaFoldDB" id="A0A9P7G5C6"/>
<dbReference type="Pfam" id="PF03901">
    <property type="entry name" value="Glyco_transf_22"/>
    <property type="match status" value="1"/>
</dbReference>
<dbReference type="EC" id="2.4.1.-" evidence="12"/>
<dbReference type="InterPro" id="IPR005599">
    <property type="entry name" value="GPI_mannosylTrfase"/>
</dbReference>
<feature type="transmembrane region" description="Helical" evidence="12">
    <location>
        <begin position="55"/>
        <end position="73"/>
    </location>
</feature>
<evidence type="ECO:0000256" key="7">
    <source>
        <dbReference type="ARBA" id="ARBA00022824"/>
    </source>
</evidence>
<comment type="pathway">
    <text evidence="2">Protein modification; protein glycosylation.</text>
</comment>
<evidence type="ECO:0000256" key="4">
    <source>
        <dbReference type="ARBA" id="ARBA00022676"/>
    </source>
</evidence>
<keyword evidence="9 12" id="KW-0472">Membrane</keyword>
<evidence type="ECO:0000256" key="12">
    <source>
        <dbReference type="RuleBase" id="RU363075"/>
    </source>
</evidence>
<feature type="transmembrane region" description="Helical" evidence="12">
    <location>
        <begin position="289"/>
        <end position="307"/>
    </location>
</feature>
<dbReference type="GO" id="GO:0052917">
    <property type="term" value="F:dol-P-Man:Man(7)GlcNAc(2)-PP-Dol alpha-1,6-mannosyltransferase activity"/>
    <property type="evidence" value="ECO:0007669"/>
    <property type="project" value="UniProtKB-EC"/>
</dbReference>
<dbReference type="GO" id="GO:0005789">
    <property type="term" value="C:endoplasmic reticulum membrane"/>
    <property type="evidence" value="ECO:0007669"/>
    <property type="project" value="UniProtKB-SubCell"/>
</dbReference>
<feature type="transmembrane region" description="Helical" evidence="12">
    <location>
        <begin position="155"/>
        <end position="175"/>
    </location>
</feature>
<dbReference type="GO" id="GO:0006487">
    <property type="term" value="P:protein N-linked glycosylation"/>
    <property type="evidence" value="ECO:0007669"/>
    <property type="project" value="TreeGrafter"/>
</dbReference>
<dbReference type="PANTHER" id="PTHR22760">
    <property type="entry name" value="GLYCOSYLTRANSFERASE"/>
    <property type="match status" value="1"/>
</dbReference>
<keyword evidence="4 12" id="KW-0328">Glycosyltransferase</keyword>
<sequence length="558" mass="62089">MSVVLDCLVLAAGWIHVLLAPHTKVEESFNLHATHDVMMYGIGPDTLKNAVSRRFGGLSGLFFTLLTVTQFHVPFWMGRTIPNTFALLPVNIALWLLLDRAPNQLKPSEKNLNTAITLLTFTAVVFRAEVLLLLGPIVIQSLVKKHISLPKLIRVGLFSASLSLGLTLAVDSYFWDQPNLWPEFAGLYFNVYEGKSAEWGTSGHLEYFISHLPKLLLTSLPLSLLGALRDQRIRDLLLPYVAFVGLISFLGHKEWRFIIYVVPAFNIAAARGARWMVSLPKSKLPGQIMPLYIPVFLAINIVVTYMLTLASASNYPGGQALALLHHIYPLQQQNPLSVRTHVHISNLAAQTGASLFLQSNALPFPPTLEPYIHTSHVAKESWWTYNKTEGLTVEDLTANKKITHLITETRPNAEVERDWKVVRSVEGFVKWHLDSGIISVPVTDLLKELKNVAKTIITECPRLRLQGLMTIGALAKSLNASETEENSDFERLKETRDVLHELLTAELGPSEQAKWGHDNRLLLSMGMSSDFEAALKAGSDIVRVGTGIFGARAKKLEH</sequence>
<evidence type="ECO:0000256" key="2">
    <source>
        <dbReference type="ARBA" id="ARBA00004922"/>
    </source>
</evidence>